<dbReference type="Proteomes" id="UP000596427">
    <property type="component" value="Chromosome"/>
</dbReference>
<name>A0A974PT04_9HYPH</name>
<keyword evidence="4" id="KW-1185">Reference proteome</keyword>
<proteinExistence type="inferred from homology"/>
<dbReference type="Gene3D" id="3.30.70.100">
    <property type="match status" value="1"/>
</dbReference>
<dbReference type="PANTHER" id="PTHR21017">
    <property type="entry name" value="NIPSNAP-RELATED"/>
    <property type="match status" value="1"/>
</dbReference>
<accession>A0A974PT04</accession>
<evidence type="ECO:0000256" key="1">
    <source>
        <dbReference type="ARBA" id="ARBA00005291"/>
    </source>
</evidence>
<dbReference type="Pfam" id="PF07978">
    <property type="entry name" value="NIPSNAP"/>
    <property type="match status" value="1"/>
</dbReference>
<dbReference type="SUPFAM" id="SSF54909">
    <property type="entry name" value="Dimeric alpha+beta barrel"/>
    <property type="match status" value="1"/>
</dbReference>
<dbReference type="InterPro" id="IPR012577">
    <property type="entry name" value="NIPSNAP"/>
</dbReference>
<evidence type="ECO:0000313" key="3">
    <source>
        <dbReference type="EMBL" id="QRG09252.1"/>
    </source>
</evidence>
<dbReference type="InterPro" id="IPR011008">
    <property type="entry name" value="Dimeric_a/b-barrel"/>
</dbReference>
<comment type="similarity">
    <text evidence="1">Belongs to the NipSnap family.</text>
</comment>
<dbReference type="PANTHER" id="PTHR21017:SF17">
    <property type="entry name" value="PROTEIN NIPSNAP"/>
    <property type="match status" value="1"/>
</dbReference>
<evidence type="ECO:0000259" key="2">
    <source>
        <dbReference type="Pfam" id="PF07978"/>
    </source>
</evidence>
<dbReference type="KEGG" id="xdi:EZH22_13925"/>
<sequence length="104" mass="12062">MIVEQRTYTLHPGRGPDYLAIYGEETYAASQRILGNMIGVFTTEIGELNQFITMVAYDSWEERAERRRQLRADPAYLRYSPQVRPMIVRQESKILIPAPFAPLK</sequence>
<dbReference type="EMBL" id="CP063362">
    <property type="protein sequence ID" value="QRG09252.1"/>
    <property type="molecule type" value="Genomic_DNA"/>
</dbReference>
<dbReference type="RefSeq" id="WP_203196172.1">
    <property type="nucleotide sequence ID" value="NZ_CP063362.1"/>
</dbReference>
<gene>
    <name evidence="3" type="ORF">EZH22_13925</name>
</gene>
<feature type="domain" description="NIPSNAP" evidence="2">
    <location>
        <begin position="4"/>
        <end position="102"/>
    </location>
</feature>
<protein>
    <submittedName>
        <fullName evidence="3">NIPSNAP family protein</fullName>
    </submittedName>
</protein>
<organism evidence="3 4">
    <name type="scientific">Xanthobacter dioxanivorans</name>
    <dbReference type="NCBI Taxonomy" id="2528964"/>
    <lineage>
        <taxon>Bacteria</taxon>
        <taxon>Pseudomonadati</taxon>
        <taxon>Pseudomonadota</taxon>
        <taxon>Alphaproteobacteria</taxon>
        <taxon>Hyphomicrobiales</taxon>
        <taxon>Xanthobacteraceae</taxon>
        <taxon>Xanthobacter</taxon>
    </lineage>
</organism>
<reference evidence="3 4" key="1">
    <citation type="submission" date="2020-10" db="EMBL/GenBank/DDBJ databases">
        <title>Degradation of 1,4-Dioxane by Xanthobacter sp. YN2, via a Novel Group-2 Soluble Di-Iron Monooxygenase.</title>
        <authorList>
            <person name="Ma F."/>
            <person name="Wang Y."/>
            <person name="Yang J."/>
            <person name="Guo H."/>
            <person name="Su D."/>
            <person name="Yu L."/>
        </authorList>
    </citation>
    <scope>NUCLEOTIDE SEQUENCE [LARGE SCALE GENOMIC DNA]</scope>
    <source>
        <strain evidence="3 4">YN2</strain>
    </source>
</reference>
<dbReference type="AlphaFoldDB" id="A0A974PT04"/>
<dbReference type="InterPro" id="IPR051557">
    <property type="entry name" value="NipSnap_domain"/>
</dbReference>
<evidence type="ECO:0000313" key="4">
    <source>
        <dbReference type="Proteomes" id="UP000596427"/>
    </source>
</evidence>